<evidence type="ECO:0000256" key="2">
    <source>
        <dbReference type="ARBA" id="ARBA00023315"/>
    </source>
</evidence>
<dbReference type="EMBL" id="FTOF01000008">
    <property type="protein sequence ID" value="SIS48867.1"/>
    <property type="molecule type" value="Genomic_DNA"/>
</dbReference>
<evidence type="ECO:0000313" key="4">
    <source>
        <dbReference type="EMBL" id="SIS48867.1"/>
    </source>
</evidence>
<dbReference type="STRING" id="1161099.SAMN05444817_10833"/>
<dbReference type="SMART" id="SM00563">
    <property type="entry name" value="PlsC"/>
    <property type="match status" value="1"/>
</dbReference>
<evidence type="ECO:0000256" key="1">
    <source>
        <dbReference type="ARBA" id="ARBA00022679"/>
    </source>
</evidence>
<gene>
    <name evidence="4" type="ORF">SAMN05444817_10833</name>
</gene>
<accession>A0A1N7JHR7</accession>
<dbReference type="PANTHER" id="PTHR10434">
    <property type="entry name" value="1-ACYL-SN-GLYCEROL-3-PHOSPHATE ACYLTRANSFERASE"/>
    <property type="match status" value="1"/>
</dbReference>
<dbReference type="RefSeq" id="WP_076599473.1">
    <property type="nucleotide sequence ID" value="NZ_CP046976.1"/>
</dbReference>
<organism evidence="4 5">
    <name type="scientific">Corynebacterium appendicis CIP 107643</name>
    <dbReference type="NCBI Taxonomy" id="1161099"/>
    <lineage>
        <taxon>Bacteria</taxon>
        <taxon>Bacillati</taxon>
        <taxon>Actinomycetota</taxon>
        <taxon>Actinomycetes</taxon>
        <taxon>Mycobacteriales</taxon>
        <taxon>Corynebacteriaceae</taxon>
        <taxon>Corynebacterium</taxon>
    </lineage>
</organism>
<dbReference type="GO" id="GO:0005886">
    <property type="term" value="C:plasma membrane"/>
    <property type="evidence" value="ECO:0007669"/>
    <property type="project" value="TreeGrafter"/>
</dbReference>
<name>A0A1N7JHR7_9CORY</name>
<proteinExistence type="predicted"/>
<dbReference type="InterPro" id="IPR002123">
    <property type="entry name" value="Plipid/glycerol_acylTrfase"/>
</dbReference>
<protein>
    <submittedName>
        <fullName evidence="4">1-acyl-sn-glycerol-3-phosphate acyltransferase</fullName>
    </submittedName>
</protein>
<dbReference type="Pfam" id="PF01553">
    <property type="entry name" value="Acyltransferase"/>
    <property type="match status" value="1"/>
</dbReference>
<keyword evidence="5" id="KW-1185">Reference proteome</keyword>
<dbReference type="AlphaFoldDB" id="A0A1N7JHR7"/>
<sequence>MSVPQGYRADSHVFLVPEDAPVTPVQPGWRREYMYRLIRATVVPLLRLQDAKFYVHGLENVPAEGPTIVAGNHIGYYDFISGALPGLLRGRRPTRYMVKKELFDHWLMGPVSRAVGHVEVDRSLGAGSVDEAVRRLGEGELIGIYPEGTLSESLELGRFKTGAARIAQASGAPLIPIATWGTQKFWVRSGPKEMGRAHLPVVTVIGEPVDVSGTAEEATERLKGAVDKLLIEARELYAELETGR</sequence>
<dbReference type="CDD" id="cd07989">
    <property type="entry name" value="LPLAT_AGPAT-like"/>
    <property type="match status" value="1"/>
</dbReference>
<dbReference type="PANTHER" id="PTHR10434:SF55">
    <property type="entry name" value="POSSIBLE ACYLTRANSFERASE"/>
    <property type="match status" value="1"/>
</dbReference>
<dbReference type="Proteomes" id="UP000186292">
    <property type="component" value="Unassembled WGS sequence"/>
</dbReference>
<dbReference type="SUPFAM" id="SSF69593">
    <property type="entry name" value="Glycerol-3-phosphate (1)-acyltransferase"/>
    <property type="match status" value="1"/>
</dbReference>
<dbReference type="GO" id="GO:0003841">
    <property type="term" value="F:1-acylglycerol-3-phosphate O-acyltransferase activity"/>
    <property type="evidence" value="ECO:0007669"/>
    <property type="project" value="TreeGrafter"/>
</dbReference>
<keyword evidence="2 4" id="KW-0012">Acyltransferase</keyword>
<evidence type="ECO:0000313" key="5">
    <source>
        <dbReference type="Proteomes" id="UP000186292"/>
    </source>
</evidence>
<evidence type="ECO:0000259" key="3">
    <source>
        <dbReference type="SMART" id="SM00563"/>
    </source>
</evidence>
<feature type="domain" description="Phospholipid/glycerol acyltransferase" evidence="3">
    <location>
        <begin position="67"/>
        <end position="182"/>
    </location>
</feature>
<dbReference type="OrthoDB" id="3210041at2"/>
<dbReference type="GO" id="GO:0006654">
    <property type="term" value="P:phosphatidic acid biosynthetic process"/>
    <property type="evidence" value="ECO:0007669"/>
    <property type="project" value="TreeGrafter"/>
</dbReference>
<reference evidence="5" key="1">
    <citation type="submission" date="2017-01" db="EMBL/GenBank/DDBJ databases">
        <authorList>
            <person name="Varghese N."/>
            <person name="Submissions S."/>
        </authorList>
    </citation>
    <scope>NUCLEOTIDE SEQUENCE [LARGE SCALE GENOMIC DNA]</scope>
    <source>
        <strain evidence="5">DSM 44531</strain>
    </source>
</reference>
<keyword evidence="1 4" id="KW-0808">Transferase</keyword>